<dbReference type="Proteomes" id="UP000679213">
    <property type="component" value="Chromosome I"/>
</dbReference>
<proteinExistence type="predicted"/>
<dbReference type="PANTHER" id="PTHR42788:SF13">
    <property type="entry name" value="ALIPHATIC SULFONATES IMPORT ATP-BINDING PROTEIN SSUB"/>
    <property type="match status" value="1"/>
</dbReference>
<gene>
    <name evidence="5" type="ORF">MLAUSG7_0707</name>
</gene>
<name>A0A8D6PR31_9EURY</name>
<keyword evidence="1" id="KW-0813">Transport</keyword>
<sequence>MKVKLKVENLSKIFEFNGNYVKALDNINLEVYENEFLTVMGPSGCGKTTLLRIIAGLDYPTEGRVLLDGREVKGPGADRGVVFQQYTLMPWRTVLKNVTFGLELKGIPKKERIEIAKKYIKLVGLEGFENAYPYQLSGGMQQRVAIARTLANDPEIVLMDEPFAALDAQTRNILQNELLKIWQKQKKTVFFVTHSIDEAVYLSDRVVVLTARPGRIKEIIKIDLERPRDRTSIEFLEYRKKILEILKDEVLKTLKLKNI</sequence>
<reference evidence="5 6" key="1">
    <citation type="submission" date="2020-04" db="EMBL/GenBank/DDBJ databases">
        <authorList>
            <consortium name="Genoscope - CEA"/>
            <person name="William W."/>
        </authorList>
    </citation>
    <scope>NUCLEOTIDE SEQUENCE [LARGE SCALE GENOMIC DNA]</scope>
    <source>
        <strain evidence="5 6">SG7</strain>
    </source>
</reference>
<keyword evidence="3" id="KW-0067">ATP-binding</keyword>
<evidence type="ECO:0000256" key="2">
    <source>
        <dbReference type="ARBA" id="ARBA00022741"/>
    </source>
</evidence>
<dbReference type="RefSeq" id="WP_214400561.1">
    <property type="nucleotide sequence ID" value="NZ_LR792632.1"/>
</dbReference>
<dbReference type="InterPro" id="IPR003439">
    <property type="entry name" value="ABC_transporter-like_ATP-bd"/>
</dbReference>
<dbReference type="AlphaFoldDB" id="A0A8D6PR31"/>
<dbReference type="GeneID" id="65883513"/>
<dbReference type="SUPFAM" id="SSF52540">
    <property type="entry name" value="P-loop containing nucleoside triphosphate hydrolases"/>
    <property type="match status" value="1"/>
</dbReference>
<dbReference type="InterPro" id="IPR017871">
    <property type="entry name" value="ABC_transporter-like_CS"/>
</dbReference>
<organism evidence="5 6">
    <name type="scientific">Methanocaldococcus lauensis</name>
    <dbReference type="NCBI Taxonomy" id="2546128"/>
    <lineage>
        <taxon>Archaea</taxon>
        <taxon>Methanobacteriati</taxon>
        <taxon>Methanobacteriota</taxon>
        <taxon>Methanomada group</taxon>
        <taxon>Methanococci</taxon>
        <taxon>Methanococcales</taxon>
        <taxon>Methanocaldococcaceae</taxon>
        <taxon>Methanocaldococcus</taxon>
    </lineage>
</organism>
<dbReference type="InterPro" id="IPR050166">
    <property type="entry name" value="ABC_transporter_ATP-bind"/>
</dbReference>
<dbReference type="KEGG" id="mesg:MLAUSG7_0707"/>
<dbReference type="PANTHER" id="PTHR42788">
    <property type="entry name" value="TAURINE IMPORT ATP-BINDING PROTEIN-RELATED"/>
    <property type="match status" value="1"/>
</dbReference>
<evidence type="ECO:0000313" key="6">
    <source>
        <dbReference type="Proteomes" id="UP000679213"/>
    </source>
</evidence>
<dbReference type="CDD" id="cd03293">
    <property type="entry name" value="ABC_NrtD_SsuB_transporters"/>
    <property type="match status" value="1"/>
</dbReference>
<dbReference type="InterPro" id="IPR003593">
    <property type="entry name" value="AAA+_ATPase"/>
</dbReference>
<evidence type="ECO:0000256" key="1">
    <source>
        <dbReference type="ARBA" id="ARBA00022448"/>
    </source>
</evidence>
<dbReference type="SMART" id="SM00382">
    <property type="entry name" value="AAA"/>
    <property type="match status" value="1"/>
</dbReference>
<dbReference type="GO" id="GO:0005524">
    <property type="term" value="F:ATP binding"/>
    <property type="evidence" value="ECO:0007669"/>
    <property type="project" value="UniProtKB-KW"/>
</dbReference>
<keyword evidence="6" id="KW-1185">Reference proteome</keyword>
<keyword evidence="2" id="KW-0547">Nucleotide-binding</keyword>
<dbReference type="PROSITE" id="PS50893">
    <property type="entry name" value="ABC_TRANSPORTER_2"/>
    <property type="match status" value="1"/>
</dbReference>
<dbReference type="InterPro" id="IPR027417">
    <property type="entry name" value="P-loop_NTPase"/>
</dbReference>
<evidence type="ECO:0000259" key="4">
    <source>
        <dbReference type="PROSITE" id="PS50893"/>
    </source>
</evidence>
<dbReference type="Gene3D" id="3.40.50.300">
    <property type="entry name" value="P-loop containing nucleotide triphosphate hydrolases"/>
    <property type="match status" value="1"/>
</dbReference>
<feature type="domain" description="ABC transporter" evidence="4">
    <location>
        <begin position="5"/>
        <end position="236"/>
    </location>
</feature>
<evidence type="ECO:0000313" key="5">
    <source>
        <dbReference type="EMBL" id="CAB3288400.1"/>
    </source>
</evidence>
<accession>A0A8D6PR31</accession>
<protein>
    <submittedName>
        <fullName evidence="5">Nitrate transporter protein CmpC</fullName>
    </submittedName>
</protein>
<dbReference type="GO" id="GO:0016887">
    <property type="term" value="F:ATP hydrolysis activity"/>
    <property type="evidence" value="ECO:0007669"/>
    <property type="project" value="InterPro"/>
</dbReference>
<dbReference type="Pfam" id="PF00005">
    <property type="entry name" value="ABC_tran"/>
    <property type="match status" value="1"/>
</dbReference>
<evidence type="ECO:0000256" key="3">
    <source>
        <dbReference type="ARBA" id="ARBA00022840"/>
    </source>
</evidence>
<dbReference type="EMBL" id="LR792632">
    <property type="protein sequence ID" value="CAB3288400.1"/>
    <property type="molecule type" value="Genomic_DNA"/>
</dbReference>
<dbReference type="PROSITE" id="PS00211">
    <property type="entry name" value="ABC_TRANSPORTER_1"/>
    <property type="match status" value="1"/>
</dbReference>